<feature type="transmembrane region" description="Helical" evidence="2">
    <location>
        <begin position="159"/>
        <end position="181"/>
    </location>
</feature>
<evidence type="ECO:0000313" key="3">
    <source>
        <dbReference type="EMBL" id="GAA4162894.1"/>
    </source>
</evidence>
<evidence type="ECO:0008006" key="5">
    <source>
        <dbReference type="Google" id="ProtNLM"/>
    </source>
</evidence>
<dbReference type="RefSeq" id="WP_344791877.1">
    <property type="nucleotide sequence ID" value="NZ_BAABBV010000001.1"/>
</dbReference>
<keyword evidence="2" id="KW-0472">Membrane</keyword>
<feature type="transmembrane region" description="Helical" evidence="2">
    <location>
        <begin position="127"/>
        <end position="147"/>
    </location>
</feature>
<keyword evidence="2" id="KW-1133">Transmembrane helix</keyword>
<keyword evidence="4" id="KW-1185">Reference proteome</keyword>
<proteinExistence type="predicted"/>
<feature type="transmembrane region" description="Helical" evidence="2">
    <location>
        <begin position="343"/>
        <end position="366"/>
    </location>
</feature>
<organism evidence="3 4">
    <name type="scientific">Gryllotalpicola daejeonensis</name>
    <dbReference type="NCBI Taxonomy" id="993087"/>
    <lineage>
        <taxon>Bacteria</taxon>
        <taxon>Bacillati</taxon>
        <taxon>Actinomycetota</taxon>
        <taxon>Actinomycetes</taxon>
        <taxon>Micrococcales</taxon>
        <taxon>Microbacteriaceae</taxon>
        <taxon>Gryllotalpicola</taxon>
    </lineage>
</organism>
<feature type="compositionally biased region" description="Pro residues" evidence="1">
    <location>
        <begin position="9"/>
        <end position="49"/>
    </location>
</feature>
<reference evidence="3" key="1">
    <citation type="journal article" date="2014" name="Int. J. Syst. Evol. Microbiol.">
        <title>Complete genome of a new Firmicutes species belonging to the dominant human colonic microbiota ('Ruminococcus bicirculans') reveals two chromosomes and a selective capacity to utilize plant glucans.</title>
        <authorList>
            <consortium name="NISC Comparative Sequencing Program"/>
            <person name="Wegmann U."/>
            <person name="Louis P."/>
            <person name="Goesmann A."/>
            <person name="Henrissat B."/>
            <person name="Duncan S.H."/>
            <person name="Flint H.J."/>
        </authorList>
    </citation>
    <scope>NUCLEOTIDE SEQUENCE</scope>
    <source>
        <strain evidence="3">JCM 17590</strain>
    </source>
</reference>
<feature type="compositionally biased region" description="Low complexity" evidence="1">
    <location>
        <begin position="50"/>
        <end position="60"/>
    </location>
</feature>
<comment type="caution">
    <text evidence="3">The sequence shown here is derived from an EMBL/GenBank/DDBJ whole genome shotgun (WGS) entry which is preliminary data.</text>
</comment>
<gene>
    <name evidence="3" type="ORF">GCM10022286_22530</name>
</gene>
<dbReference type="EMBL" id="BAABBV010000001">
    <property type="protein sequence ID" value="GAA4162894.1"/>
    <property type="molecule type" value="Genomic_DNA"/>
</dbReference>
<dbReference type="PANTHER" id="PTHR36844">
    <property type="entry name" value="PROTEASE PRSW"/>
    <property type="match status" value="1"/>
</dbReference>
<name>A0ABP7ZLD9_9MICO</name>
<keyword evidence="2" id="KW-0812">Transmembrane</keyword>
<dbReference type="PANTHER" id="PTHR36844:SF1">
    <property type="entry name" value="PROTEASE PRSW"/>
    <property type="match status" value="1"/>
</dbReference>
<feature type="transmembrane region" description="Helical" evidence="2">
    <location>
        <begin position="276"/>
        <end position="296"/>
    </location>
</feature>
<dbReference type="Pfam" id="PF13367">
    <property type="entry name" value="PrsW-protease"/>
    <property type="match status" value="1"/>
</dbReference>
<feature type="region of interest" description="Disordered" evidence="1">
    <location>
        <begin position="1"/>
        <end position="78"/>
    </location>
</feature>
<evidence type="ECO:0000256" key="2">
    <source>
        <dbReference type="SAM" id="Phobius"/>
    </source>
</evidence>
<accession>A0ABP7ZLD9</accession>
<feature type="transmembrane region" description="Helical" evidence="2">
    <location>
        <begin position="226"/>
        <end position="247"/>
    </location>
</feature>
<dbReference type="Proteomes" id="UP001415169">
    <property type="component" value="Unassembled WGS sequence"/>
</dbReference>
<feature type="transmembrane region" description="Helical" evidence="2">
    <location>
        <begin position="308"/>
        <end position="328"/>
    </location>
</feature>
<feature type="transmembrane region" description="Helical" evidence="2">
    <location>
        <begin position="84"/>
        <end position="107"/>
    </location>
</feature>
<sequence>MSDAQDHSPVPPEQQPQPQWAPPTAQPQWAPQPQPAQPQQPPYAYPPQQAPSNHPAQYAQPYPPQYPPQQWAAPKPPKPPRKWLGAWGGLWIALGAIGIIGLEFLVAWLLRDVQRPSPRAYDVLDPILMLVGSGCVIAGFLYTMAYRVPARWGLSLGRLIGGGLLAGFLAAVVAGMVNGVIDAFAGGTDAHPATLSFVLVGPVEESAKLAGALLLGRALAVKNGRVGLFVGAAVGFGFAFVENLGYLETSWSVGLTDPAHGGPIAGVLGTAISRQLLGPFLHPVLTGLATAAWFAVARPGQNGGRARYRFAVVAVLAWLASAVAHSLFDLGAGAADSTENQDLGAGITLLTIAAYVIASFLAWLLISRALKRRDLARANAAAGASPALPPA</sequence>
<evidence type="ECO:0000256" key="1">
    <source>
        <dbReference type="SAM" id="MobiDB-lite"/>
    </source>
</evidence>
<protein>
    <recommendedName>
        <fullName evidence="5">PrsW family intramembrane metalloprotease</fullName>
    </recommendedName>
</protein>
<reference evidence="3" key="2">
    <citation type="submission" date="2023-12" db="EMBL/GenBank/DDBJ databases">
        <authorList>
            <person name="Sun Q."/>
            <person name="Inoue M."/>
        </authorList>
    </citation>
    <scope>NUCLEOTIDE SEQUENCE</scope>
    <source>
        <strain evidence="3">JCM 17590</strain>
    </source>
</reference>
<dbReference type="InterPro" id="IPR026898">
    <property type="entry name" value="PrsW"/>
</dbReference>
<evidence type="ECO:0000313" key="4">
    <source>
        <dbReference type="Proteomes" id="UP001415169"/>
    </source>
</evidence>